<comment type="caution">
    <text evidence="2">The sequence shown here is derived from an EMBL/GenBank/DDBJ whole genome shotgun (WGS) entry which is preliminary data.</text>
</comment>
<dbReference type="OrthoDB" id="10417308at2759"/>
<dbReference type="EMBL" id="JAGSYN010000155">
    <property type="protein sequence ID" value="KAG7662992.1"/>
    <property type="molecule type" value="Genomic_DNA"/>
</dbReference>
<reference evidence="2 3" key="1">
    <citation type="journal article" date="2021" name="DNA Res.">
        <title>Genome analysis of Candida subhashii reveals its hybrid nature and dual mitochondrial genome conformations.</title>
        <authorList>
            <person name="Mixao V."/>
            <person name="Hegedusova E."/>
            <person name="Saus E."/>
            <person name="Pryszcz L.P."/>
            <person name="Cillingova A."/>
            <person name="Nosek J."/>
            <person name="Gabaldon T."/>
        </authorList>
    </citation>
    <scope>NUCLEOTIDE SEQUENCE [LARGE SCALE GENOMIC DNA]</scope>
    <source>
        <strain evidence="2 3">CBS 10753</strain>
    </source>
</reference>
<dbReference type="RefSeq" id="XP_049263225.1">
    <property type="nucleotide sequence ID" value="XM_049407365.1"/>
</dbReference>
<organism evidence="2 3">
    <name type="scientific">[Candida] subhashii</name>
    <dbReference type="NCBI Taxonomy" id="561895"/>
    <lineage>
        <taxon>Eukaryota</taxon>
        <taxon>Fungi</taxon>
        <taxon>Dikarya</taxon>
        <taxon>Ascomycota</taxon>
        <taxon>Saccharomycotina</taxon>
        <taxon>Pichiomycetes</taxon>
        <taxon>Debaryomycetaceae</taxon>
        <taxon>Spathaspora</taxon>
    </lineage>
</organism>
<proteinExistence type="predicted"/>
<protein>
    <submittedName>
        <fullName evidence="2">Uncharacterized protein</fullName>
    </submittedName>
</protein>
<gene>
    <name evidence="2" type="ORF">J8A68_003502</name>
</gene>
<evidence type="ECO:0000313" key="3">
    <source>
        <dbReference type="Proteomes" id="UP000694255"/>
    </source>
</evidence>
<sequence>MENMTSENRSIFDRYNVNYIRNIQHIEKASVNNKTSIDKRRQKRRPLQDITSSSINKKQQLPHHKKKNAIINTKSLISQFNKPSNQSKSKKILFEVKSFLSDEFTVLENRGLNYNFQDFFQEINSASKSIDLSNPIVGKCMKDWKTVANWFKFHKYEFEVQHSPEAKPPTSNQLPEIVQSEDKSIIQTLEDTRYIRPIFRETGTIPTHKVMKITESGKFMYTAILLDIQKSSEVVVLLCRINPKIEVKAGDDIKLDSLCYTQMVDNTPLNAYMRWELVK</sequence>
<dbReference type="AlphaFoldDB" id="A0A8J5QMG7"/>
<dbReference type="GeneID" id="73470302"/>
<evidence type="ECO:0000313" key="2">
    <source>
        <dbReference type="EMBL" id="KAG7662992.1"/>
    </source>
</evidence>
<name>A0A8J5QMG7_9ASCO</name>
<feature type="region of interest" description="Disordered" evidence="1">
    <location>
        <begin position="32"/>
        <end position="67"/>
    </location>
</feature>
<keyword evidence="3" id="KW-1185">Reference proteome</keyword>
<dbReference type="Proteomes" id="UP000694255">
    <property type="component" value="Unassembled WGS sequence"/>
</dbReference>
<accession>A0A8J5QMG7</accession>
<feature type="compositionally biased region" description="Polar residues" evidence="1">
    <location>
        <begin position="49"/>
        <end position="59"/>
    </location>
</feature>
<evidence type="ECO:0000256" key="1">
    <source>
        <dbReference type="SAM" id="MobiDB-lite"/>
    </source>
</evidence>